<name>A0A0F3MPI8_9RICK</name>
<dbReference type="PANTHER" id="PTHR42681:SF1">
    <property type="entry name" value="MALONYL-COA-ACYL CARRIER PROTEIN TRANSACYLASE, MITOCHONDRIAL"/>
    <property type="match status" value="1"/>
</dbReference>
<feature type="active site" evidence="7">
    <location>
        <position position="203"/>
    </location>
</feature>
<protein>
    <recommendedName>
        <fullName evidence="2 6">Malonyl CoA-acyl carrier protein transacylase</fullName>
        <ecNumber evidence="1 6">2.3.1.39</ecNumber>
    </recommendedName>
</protein>
<evidence type="ECO:0000256" key="6">
    <source>
        <dbReference type="PIRNR" id="PIRNR000446"/>
    </source>
</evidence>
<keyword evidence="3 6" id="KW-0808">Transferase</keyword>
<evidence type="ECO:0000256" key="7">
    <source>
        <dbReference type="PIRSR" id="PIRSR000446-1"/>
    </source>
</evidence>
<keyword evidence="4 6" id="KW-0012">Acyltransferase</keyword>
<evidence type="ECO:0000313" key="10">
    <source>
        <dbReference type="Proteomes" id="UP000033616"/>
    </source>
</evidence>
<gene>
    <name evidence="9" type="primary">fabD</name>
    <name evidence="9" type="ORF">OCHUTO_0410</name>
</gene>
<evidence type="ECO:0000256" key="5">
    <source>
        <dbReference type="ARBA" id="ARBA00048462"/>
    </source>
</evidence>
<organism evidence="9 10">
    <name type="scientific">Orientia chuto str. Dubai</name>
    <dbReference type="NCBI Taxonomy" id="1359168"/>
    <lineage>
        <taxon>Bacteria</taxon>
        <taxon>Pseudomonadati</taxon>
        <taxon>Pseudomonadota</taxon>
        <taxon>Alphaproteobacteria</taxon>
        <taxon>Rickettsiales</taxon>
        <taxon>Rickettsiaceae</taxon>
        <taxon>Rickettsieae</taxon>
        <taxon>Orientia</taxon>
    </lineage>
</organism>
<dbReference type="EC" id="2.3.1.39" evidence="1 6"/>
<dbReference type="Gene3D" id="3.30.70.250">
    <property type="entry name" value="Malonyl-CoA ACP transacylase, ACP-binding"/>
    <property type="match status" value="1"/>
</dbReference>
<evidence type="ECO:0000313" key="9">
    <source>
        <dbReference type="EMBL" id="KJV56529.1"/>
    </source>
</evidence>
<evidence type="ECO:0000256" key="2">
    <source>
        <dbReference type="ARBA" id="ARBA00018953"/>
    </source>
</evidence>
<dbReference type="PANTHER" id="PTHR42681">
    <property type="entry name" value="MALONYL-COA-ACYL CARRIER PROTEIN TRANSACYLASE, MITOCHONDRIAL"/>
    <property type="match status" value="1"/>
</dbReference>
<evidence type="ECO:0000256" key="3">
    <source>
        <dbReference type="ARBA" id="ARBA00022679"/>
    </source>
</evidence>
<sequence length="312" mass="34424">MYTVFAFPGQGLQFVGMGKDLYENFSVARDVFHEINDVMSERLTNIMFNGPINTLTLTKYAQLAIMAMSMAIIRVLEHQSARKCFQIADYVAGHSLGEYSALCAADSLPLYGVTKLLKVRADAMHAAASECSGNMAACFGITMEELKPILKHCSTIGVCEIANDNILGRVVISGHTAAINLAIEMLRAYGKKAIRLNVSGPFHCSLMAKATKIFQQAIDKADIKPPKTAVIANYSADIVTMPVDIKNCLIKQIERTVRWREILNLLQKKNVSRFVEIGPGKVLINLAKQGQYNFKCSSINSIHEIDSFLKNI</sequence>
<dbReference type="InterPro" id="IPR016035">
    <property type="entry name" value="Acyl_Trfase/lysoPLipase"/>
</dbReference>
<dbReference type="PIRSF" id="PIRSF000446">
    <property type="entry name" value="Mct"/>
    <property type="match status" value="1"/>
</dbReference>
<dbReference type="SUPFAM" id="SSF52151">
    <property type="entry name" value="FabD/lysophospholipase-like"/>
    <property type="match status" value="1"/>
</dbReference>
<dbReference type="STRING" id="1359168.OCHUTO_0410"/>
<dbReference type="SUPFAM" id="SSF55048">
    <property type="entry name" value="Probable ACP-binding domain of malonyl-CoA ACP transacylase"/>
    <property type="match status" value="1"/>
</dbReference>
<evidence type="ECO:0000259" key="8">
    <source>
        <dbReference type="SMART" id="SM00827"/>
    </source>
</evidence>
<dbReference type="AlphaFoldDB" id="A0A0F3MPI8"/>
<reference evidence="9 10" key="1">
    <citation type="submission" date="2015-02" db="EMBL/GenBank/DDBJ databases">
        <title>Genome Sequencing of Rickettsiales.</title>
        <authorList>
            <person name="Daugherty S.C."/>
            <person name="Su Q."/>
            <person name="Abolude K."/>
            <person name="Beier-Sexton M."/>
            <person name="Carlyon J.A."/>
            <person name="Carter R."/>
            <person name="Day N.P."/>
            <person name="Dumler S.J."/>
            <person name="Dyachenko V."/>
            <person name="Godinez A."/>
            <person name="Kurtti T.J."/>
            <person name="Lichay M."/>
            <person name="Mullins K.E."/>
            <person name="Ott S."/>
            <person name="Pappas-Brown V."/>
            <person name="Paris D.H."/>
            <person name="Patel P."/>
            <person name="Richards A.L."/>
            <person name="Sadzewicz L."/>
            <person name="Sears K."/>
            <person name="Seidman D."/>
            <person name="Sengamalay N."/>
            <person name="Stenos J."/>
            <person name="Tallon L.J."/>
            <person name="Vincent G."/>
            <person name="Fraser C.M."/>
            <person name="Munderloh U."/>
            <person name="Dunning-Hotopp J.C."/>
        </authorList>
    </citation>
    <scope>NUCLEOTIDE SEQUENCE [LARGE SCALE GENOMIC DNA]</scope>
    <source>
        <strain evidence="9 10">Fuller</strain>
    </source>
</reference>
<dbReference type="OrthoDB" id="9808564at2"/>
<dbReference type="GO" id="GO:0004314">
    <property type="term" value="F:[acyl-carrier-protein] S-malonyltransferase activity"/>
    <property type="evidence" value="ECO:0007669"/>
    <property type="project" value="UniProtKB-EC"/>
</dbReference>
<proteinExistence type="inferred from homology"/>
<dbReference type="EMBL" id="LANP01000008">
    <property type="protein sequence ID" value="KJV56529.1"/>
    <property type="molecule type" value="Genomic_DNA"/>
</dbReference>
<dbReference type="InterPro" id="IPR050858">
    <property type="entry name" value="Mal-CoA-ACP_Trans/PKS_FabD"/>
</dbReference>
<feature type="domain" description="Malonyl-CoA:ACP transacylase (MAT)" evidence="8">
    <location>
        <begin position="6"/>
        <end position="294"/>
    </location>
</feature>
<evidence type="ECO:0000256" key="1">
    <source>
        <dbReference type="ARBA" id="ARBA00013258"/>
    </source>
</evidence>
<dbReference type="InterPro" id="IPR016036">
    <property type="entry name" value="Malonyl_transacylase_ACP-bd"/>
</dbReference>
<comment type="catalytic activity">
    <reaction evidence="5 6">
        <text>holo-[ACP] + malonyl-CoA = malonyl-[ACP] + CoA</text>
        <dbReference type="Rhea" id="RHEA:41792"/>
        <dbReference type="Rhea" id="RHEA-COMP:9623"/>
        <dbReference type="Rhea" id="RHEA-COMP:9685"/>
        <dbReference type="ChEBI" id="CHEBI:57287"/>
        <dbReference type="ChEBI" id="CHEBI:57384"/>
        <dbReference type="ChEBI" id="CHEBI:64479"/>
        <dbReference type="ChEBI" id="CHEBI:78449"/>
        <dbReference type="EC" id="2.3.1.39"/>
    </reaction>
</comment>
<dbReference type="PATRIC" id="fig|1359168.3.peg.1171"/>
<dbReference type="InterPro" id="IPR001227">
    <property type="entry name" value="Ac_transferase_dom_sf"/>
</dbReference>
<dbReference type="InterPro" id="IPR024925">
    <property type="entry name" value="Malonyl_CoA-ACP_transAc"/>
</dbReference>
<dbReference type="RefSeq" id="WP_045797163.1">
    <property type="nucleotide sequence ID" value="NZ_LANP01000008.1"/>
</dbReference>
<comment type="caution">
    <text evidence="9">The sequence shown here is derived from an EMBL/GenBank/DDBJ whole genome shotgun (WGS) entry which is preliminary data.</text>
</comment>
<dbReference type="Proteomes" id="UP000033616">
    <property type="component" value="Unassembled WGS sequence"/>
</dbReference>
<dbReference type="Pfam" id="PF00698">
    <property type="entry name" value="Acyl_transf_1"/>
    <property type="match status" value="1"/>
</dbReference>
<dbReference type="SMART" id="SM00827">
    <property type="entry name" value="PKS_AT"/>
    <property type="match status" value="1"/>
</dbReference>
<dbReference type="GO" id="GO:0006633">
    <property type="term" value="P:fatty acid biosynthetic process"/>
    <property type="evidence" value="ECO:0007669"/>
    <property type="project" value="TreeGrafter"/>
</dbReference>
<feature type="active site" evidence="7">
    <location>
        <position position="95"/>
    </location>
</feature>
<accession>A0A0F3MPI8</accession>
<dbReference type="Gene3D" id="3.40.366.10">
    <property type="entry name" value="Malonyl-Coenzyme A Acyl Carrier Protein, domain 2"/>
    <property type="match status" value="1"/>
</dbReference>
<dbReference type="InterPro" id="IPR014043">
    <property type="entry name" value="Acyl_transferase_dom"/>
</dbReference>
<keyword evidence="10" id="KW-1185">Reference proteome</keyword>
<comment type="similarity">
    <text evidence="6">Belongs to the fabD family.</text>
</comment>
<evidence type="ECO:0000256" key="4">
    <source>
        <dbReference type="ARBA" id="ARBA00023315"/>
    </source>
</evidence>